<protein>
    <submittedName>
        <fullName evidence="1">Uncharacterized protein</fullName>
    </submittedName>
</protein>
<proteinExistence type="predicted"/>
<gene>
    <name evidence="1" type="ORF">CBYS24578_00012673</name>
</gene>
<name>A0A9N9UFY4_9HYPO</name>
<evidence type="ECO:0000313" key="1">
    <source>
        <dbReference type="EMBL" id="CAG9986396.1"/>
    </source>
</evidence>
<evidence type="ECO:0000313" key="2">
    <source>
        <dbReference type="Proteomes" id="UP000754883"/>
    </source>
</evidence>
<reference evidence="1 2" key="2">
    <citation type="submission" date="2021-10" db="EMBL/GenBank/DDBJ databases">
        <authorList>
            <person name="Piombo E."/>
        </authorList>
    </citation>
    <scope>NUCLEOTIDE SEQUENCE [LARGE SCALE GENOMIC DNA]</scope>
</reference>
<organism evidence="1 2">
    <name type="scientific">Clonostachys byssicola</name>
    <dbReference type="NCBI Taxonomy" id="160290"/>
    <lineage>
        <taxon>Eukaryota</taxon>
        <taxon>Fungi</taxon>
        <taxon>Dikarya</taxon>
        <taxon>Ascomycota</taxon>
        <taxon>Pezizomycotina</taxon>
        <taxon>Sordariomycetes</taxon>
        <taxon>Hypocreomycetidae</taxon>
        <taxon>Hypocreales</taxon>
        <taxon>Bionectriaceae</taxon>
        <taxon>Clonostachys</taxon>
    </lineage>
</organism>
<dbReference type="AlphaFoldDB" id="A0A9N9UFY4"/>
<comment type="caution">
    <text evidence="1">The sequence shown here is derived from an EMBL/GenBank/DDBJ whole genome shotgun (WGS) entry which is preliminary data.</text>
</comment>
<keyword evidence="2" id="KW-1185">Reference proteome</keyword>
<sequence>MSLACSEKEKKPGLGAGRVQSMTLLGICDMRCRYALRVVLRSLEWCKISQMPADPLTPVALKIPVLPVS</sequence>
<reference evidence="2" key="1">
    <citation type="submission" date="2019-06" db="EMBL/GenBank/DDBJ databases">
        <authorList>
            <person name="Broberg M."/>
        </authorList>
    </citation>
    <scope>NUCLEOTIDE SEQUENCE [LARGE SCALE GENOMIC DNA]</scope>
</reference>
<accession>A0A9N9UFY4</accession>
<dbReference type="EMBL" id="CABFNO020001404">
    <property type="protein sequence ID" value="CAG9986396.1"/>
    <property type="molecule type" value="Genomic_DNA"/>
</dbReference>
<dbReference type="Proteomes" id="UP000754883">
    <property type="component" value="Unassembled WGS sequence"/>
</dbReference>